<reference evidence="12 13" key="1">
    <citation type="journal article" date="2018" name="Syst. Appl. Microbiol.">
        <title>Abditibacterium utsteinense sp. nov., the first cultivated member of candidate phylum FBP, isolated from ice-free Antarctic soil samples.</title>
        <authorList>
            <person name="Tahon G."/>
            <person name="Tytgat B."/>
            <person name="Lebbe L."/>
            <person name="Carlier A."/>
            <person name="Willems A."/>
        </authorList>
    </citation>
    <scope>NUCLEOTIDE SEQUENCE [LARGE SCALE GENOMIC DNA]</scope>
    <source>
        <strain evidence="12 13">LMG 29911</strain>
    </source>
</reference>
<evidence type="ECO:0000256" key="1">
    <source>
        <dbReference type="ARBA" id="ARBA00004651"/>
    </source>
</evidence>
<comment type="similarity">
    <text evidence="2 10">Belongs to the binding-protein-dependent transport system permease family. CysTW subfamily.</text>
</comment>
<dbReference type="EMBL" id="NIGF01000012">
    <property type="protein sequence ID" value="PQV63437.1"/>
    <property type="molecule type" value="Genomic_DNA"/>
</dbReference>
<sequence>MVAPKPRPSLTTRTKMLDARFGDGLFYWATLFFASLILFLVLWLGLQLVVAALPAIKQFGPRFLTRSKWDPVEEIYGAWPYIYGTLMSSFLALLLAVPVGVGTAIFLAEIAPKWIRTPLSFMVELLAAVPSVVYGLWGRLVLIPAIIPLQAILSEYAIKGKEFHFLWLFKMKTPIDIPFFDGAPIGQSMMAGGLILAIMVLPFITAVSREVIKAVPPTQREAAFGLGATHWEAISGPILRTARSGIIGAIILGLARALGETMAITMVIGNGNDANISLLAPANTLSSKLALEFAEASGGQQSALMYLALTLFSITIVVNAIARLLIWNMARGIQGSTRG</sequence>
<dbReference type="PANTHER" id="PTHR30425">
    <property type="entry name" value="PHOSPHATE TRANSPORT SYSTEM PERMEASE PROTEIN PST"/>
    <property type="match status" value="1"/>
</dbReference>
<dbReference type="PANTHER" id="PTHR30425:SF1">
    <property type="entry name" value="PHOSPHATE TRANSPORT SYSTEM PERMEASE PROTEIN PSTC"/>
    <property type="match status" value="1"/>
</dbReference>
<feature type="domain" description="ABC transmembrane type-1" evidence="11">
    <location>
        <begin position="82"/>
        <end position="322"/>
    </location>
</feature>
<keyword evidence="3 9" id="KW-0813">Transport</keyword>
<feature type="transmembrane region" description="Helical" evidence="9">
    <location>
        <begin position="246"/>
        <end position="268"/>
    </location>
</feature>
<dbReference type="GO" id="GO:0006817">
    <property type="term" value="P:phosphate ion transport"/>
    <property type="evidence" value="ECO:0007669"/>
    <property type="project" value="UniProtKB-KW"/>
</dbReference>
<dbReference type="InterPro" id="IPR035906">
    <property type="entry name" value="MetI-like_sf"/>
</dbReference>
<gene>
    <name evidence="12" type="ORF">B1R32_11292</name>
</gene>
<feature type="transmembrane region" description="Helical" evidence="9">
    <location>
        <begin position="25"/>
        <end position="56"/>
    </location>
</feature>
<evidence type="ECO:0000256" key="9">
    <source>
        <dbReference type="RuleBase" id="RU363032"/>
    </source>
</evidence>
<comment type="caution">
    <text evidence="12">The sequence shown here is derived from an EMBL/GenBank/DDBJ whole genome shotgun (WGS) entry which is preliminary data.</text>
</comment>
<dbReference type="Pfam" id="PF00528">
    <property type="entry name" value="BPD_transp_1"/>
    <property type="match status" value="1"/>
</dbReference>
<dbReference type="PROSITE" id="PS50928">
    <property type="entry name" value="ABC_TM1"/>
    <property type="match status" value="1"/>
</dbReference>
<feature type="transmembrane region" description="Helical" evidence="9">
    <location>
        <begin position="81"/>
        <end position="107"/>
    </location>
</feature>
<evidence type="ECO:0000256" key="7">
    <source>
        <dbReference type="ARBA" id="ARBA00022989"/>
    </source>
</evidence>
<keyword evidence="8 9" id="KW-0472">Membrane</keyword>
<evidence type="ECO:0000256" key="3">
    <source>
        <dbReference type="ARBA" id="ARBA00022448"/>
    </source>
</evidence>
<protein>
    <recommendedName>
        <fullName evidence="10">Phosphate transport system permease protein</fullName>
    </recommendedName>
</protein>
<dbReference type="Proteomes" id="UP000237684">
    <property type="component" value="Unassembled WGS sequence"/>
</dbReference>
<comment type="function">
    <text evidence="10">Part of the binding-protein-dependent transport system for phosphate; probably responsible for the translocation of the substrate across the membrane.</text>
</comment>
<dbReference type="NCBIfam" id="TIGR02138">
    <property type="entry name" value="phosphate_pstC"/>
    <property type="match status" value="1"/>
</dbReference>
<comment type="subcellular location">
    <subcellularLocation>
        <location evidence="1 9">Cell membrane</location>
        <topology evidence="1 9">Multi-pass membrane protein</topology>
    </subcellularLocation>
</comment>
<dbReference type="CDD" id="cd06261">
    <property type="entry name" value="TM_PBP2"/>
    <property type="match status" value="1"/>
</dbReference>
<dbReference type="Gene3D" id="1.10.3720.10">
    <property type="entry name" value="MetI-like"/>
    <property type="match status" value="1"/>
</dbReference>
<dbReference type="OrthoDB" id="9785113at2"/>
<evidence type="ECO:0000313" key="13">
    <source>
        <dbReference type="Proteomes" id="UP000237684"/>
    </source>
</evidence>
<dbReference type="InterPro" id="IPR051124">
    <property type="entry name" value="Phosphate_Transport_Permease"/>
</dbReference>
<evidence type="ECO:0000313" key="12">
    <source>
        <dbReference type="EMBL" id="PQV63437.1"/>
    </source>
</evidence>
<keyword evidence="5 10" id="KW-0592">Phosphate transport</keyword>
<dbReference type="GO" id="GO:0005315">
    <property type="term" value="F:phosphate transmembrane transporter activity"/>
    <property type="evidence" value="ECO:0007669"/>
    <property type="project" value="InterPro"/>
</dbReference>
<keyword evidence="6 9" id="KW-0812">Transmembrane</keyword>
<dbReference type="InterPro" id="IPR000515">
    <property type="entry name" value="MetI-like"/>
</dbReference>
<dbReference type="SUPFAM" id="SSF161098">
    <property type="entry name" value="MetI-like"/>
    <property type="match status" value="1"/>
</dbReference>
<keyword evidence="4 10" id="KW-1003">Cell membrane</keyword>
<evidence type="ECO:0000256" key="4">
    <source>
        <dbReference type="ARBA" id="ARBA00022475"/>
    </source>
</evidence>
<dbReference type="FunCoup" id="A0A2S8SRM1">
    <property type="interactions" value="250"/>
</dbReference>
<name>A0A2S8SRM1_9BACT</name>
<evidence type="ECO:0000256" key="10">
    <source>
        <dbReference type="RuleBase" id="RU363054"/>
    </source>
</evidence>
<feature type="transmembrane region" description="Helical" evidence="9">
    <location>
        <begin position="303"/>
        <end position="326"/>
    </location>
</feature>
<keyword evidence="7 9" id="KW-1133">Transmembrane helix</keyword>
<dbReference type="RefSeq" id="WP_106380514.1">
    <property type="nucleotide sequence ID" value="NZ_NIGF01000012.1"/>
</dbReference>
<dbReference type="InParanoid" id="A0A2S8SRM1"/>
<evidence type="ECO:0000256" key="8">
    <source>
        <dbReference type="ARBA" id="ARBA00023136"/>
    </source>
</evidence>
<dbReference type="GO" id="GO:0005886">
    <property type="term" value="C:plasma membrane"/>
    <property type="evidence" value="ECO:0007669"/>
    <property type="project" value="UniProtKB-SubCell"/>
</dbReference>
<evidence type="ECO:0000256" key="6">
    <source>
        <dbReference type="ARBA" id="ARBA00022692"/>
    </source>
</evidence>
<dbReference type="InterPro" id="IPR011864">
    <property type="entry name" value="Phosphate_PstC"/>
</dbReference>
<evidence type="ECO:0000259" key="11">
    <source>
        <dbReference type="PROSITE" id="PS50928"/>
    </source>
</evidence>
<keyword evidence="13" id="KW-1185">Reference proteome</keyword>
<dbReference type="AlphaFoldDB" id="A0A2S8SRM1"/>
<proteinExistence type="inferred from homology"/>
<feature type="transmembrane region" description="Helical" evidence="9">
    <location>
        <begin position="119"/>
        <end position="137"/>
    </location>
</feature>
<accession>A0A2S8SRM1</accession>
<evidence type="ECO:0000256" key="2">
    <source>
        <dbReference type="ARBA" id="ARBA00007069"/>
    </source>
</evidence>
<evidence type="ECO:0000256" key="5">
    <source>
        <dbReference type="ARBA" id="ARBA00022592"/>
    </source>
</evidence>
<feature type="transmembrane region" description="Helical" evidence="9">
    <location>
        <begin position="188"/>
        <end position="207"/>
    </location>
</feature>
<organism evidence="12 13">
    <name type="scientific">Abditibacterium utsteinense</name>
    <dbReference type="NCBI Taxonomy" id="1960156"/>
    <lineage>
        <taxon>Bacteria</taxon>
        <taxon>Pseudomonadati</taxon>
        <taxon>Abditibacteriota</taxon>
        <taxon>Abditibacteriia</taxon>
        <taxon>Abditibacteriales</taxon>
        <taxon>Abditibacteriaceae</taxon>
        <taxon>Abditibacterium</taxon>
    </lineage>
</organism>